<feature type="transmembrane region" description="Helical" evidence="2">
    <location>
        <begin position="353"/>
        <end position="372"/>
    </location>
</feature>
<keyword evidence="2" id="KW-1133">Transmembrane helix</keyword>
<feature type="transmembrane region" description="Helical" evidence="2">
    <location>
        <begin position="384"/>
        <end position="403"/>
    </location>
</feature>
<comment type="caution">
    <text evidence="4">The sequence shown here is derived from an EMBL/GenBank/DDBJ whole genome shotgun (WGS) entry which is preliminary data.</text>
</comment>
<organism evidence="4 5">
    <name type="scientific">Mycena albidolilacea</name>
    <dbReference type="NCBI Taxonomy" id="1033008"/>
    <lineage>
        <taxon>Eukaryota</taxon>
        <taxon>Fungi</taxon>
        <taxon>Dikarya</taxon>
        <taxon>Basidiomycota</taxon>
        <taxon>Agaricomycotina</taxon>
        <taxon>Agaricomycetes</taxon>
        <taxon>Agaricomycetidae</taxon>
        <taxon>Agaricales</taxon>
        <taxon>Marasmiineae</taxon>
        <taxon>Mycenaceae</taxon>
        <taxon>Mycena</taxon>
    </lineage>
</organism>
<feature type="transmembrane region" description="Helical" evidence="2">
    <location>
        <begin position="270"/>
        <end position="297"/>
    </location>
</feature>
<dbReference type="InterPro" id="IPR022703">
    <property type="entry name" value="DUF3533"/>
</dbReference>
<reference evidence="4" key="1">
    <citation type="submission" date="2023-03" db="EMBL/GenBank/DDBJ databases">
        <title>Massive genome expansion in bonnet fungi (Mycena s.s.) driven by repeated elements and novel gene families across ecological guilds.</title>
        <authorList>
            <consortium name="Lawrence Berkeley National Laboratory"/>
            <person name="Harder C.B."/>
            <person name="Miyauchi S."/>
            <person name="Viragh M."/>
            <person name="Kuo A."/>
            <person name="Thoen E."/>
            <person name="Andreopoulos B."/>
            <person name="Lu D."/>
            <person name="Skrede I."/>
            <person name="Drula E."/>
            <person name="Henrissat B."/>
            <person name="Morin E."/>
            <person name="Kohler A."/>
            <person name="Barry K."/>
            <person name="LaButti K."/>
            <person name="Morin E."/>
            <person name="Salamov A."/>
            <person name="Lipzen A."/>
            <person name="Mereny Z."/>
            <person name="Hegedus B."/>
            <person name="Baldrian P."/>
            <person name="Stursova M."/>
            <person name="Weitz H."/>
            <person name="Taylor A."/>
            <person name="Grigoriev I.V."/>
            <person name="Nagy L.G."/>
            <person name="Martin F."/>
            <person name="Kauserud H."/>
        </authorList>
    </citation>
    <scope>NUCLEOTIDE SEQUENCE</scope>
    <source>
        <strain evidence="4">CBHHK002</strain>
    </source>
</reference>
<evidence type="ECO:0000313" key="5">
    <source>
        <dbReference type="Proteomes" id="UP001218218"/>
    </source>
</evidence>
<accession>A0AAD7A738</accession>
<gene>
    <name evidence="4" type="ORF">DFH08DRAFT_862558</name>
</gene>
<sequence length="478" mass="52643">MEFSAQSFPDEPPRGARMSPVSLLTEEDSAKDVRPQSIRKQQAPGSVVTISPIPAVEGESPFSVDFLDNSLSAARVIYLKILVAGVTVLGLVVFAVCAIYWGSIWSTPHRSVTGWIVDFDGGFVGEKVVASLFGMNGESRGVEWEVISASRFPEGLSQVKNDIVEEKAWAVVAINPGTSSNLAAALSAVDKSYNSSSAITFVGSEARNEVEYRNVIMPLVSSQLEKTSRAFALEFARNISQTINTTALLSNAPQIITEPISYTIDNVRSFYVPVAGAVTFAGLIYLLILSFFMVLLSNGARLASGLEQRLTLGSLIRVRLVTCFVGYFFVALFYTLLSVAFQLSFNIRFGKAGIIIFWMLNWIGMLACGMALEALTTLVTVRLIPLFLIFWIISNMSVSGYPLEVLPHIYKFGYLYPFYNISRGVRTIVLGTKNDLGMNFGILLAWLAISCVTLPLFQWWMRRKIVLVEAQPPAEQKR</sequence>
<keyword evidence="5" id="KW-1185">Reference proteome</keyword>
<dbReference type="PANTHER" id="PTHR34814">
    <property type="entry name" value="NITROSOGUANIDINE RESISTANCE PROTEIN SNG1"/>
    <property type="match status" value="1"/>
</dbReference>
<proteinExistence type="predicted"/>
<evidence type="ECO:0000259" key="3">
    <source>
        <dbReference type="Pfam" id="PF12051"/>
    </source>
</evidence>
<name>A0AAD7A738_9AGAR</name>
<dbReference type="EMBL" id="JARIHO010000014">
    <property type="protein sequence ID" value="KAJ7350884.1"/>
    <property type="molecule type" value="Genomic_DNA"/>
</dbReference>
<dbReference type="Pfam" id="PF12051">
    <property type="entry name" value="DUF3533"/>
    <property type="match status" value="1"/>
</dbReference>
<dbReference type="PANTHER" id="PTHR34814:SF1">
    <property type="entry name" value="NITROSOGUANIDINE RESISTANCE PROTEIN SNG1"/>
    <property type="match status" value="1"/>
</dbReference>
<dbReference type="Proteomes" id="UP001218218">
    <property type="component" value="Unassembled WGS sequence"/>
</dbReference>
<protein>
    <recommendedName>
        <fullName evidence="3">DUF3533 domain-containing protein</fullName>
    </recommendedName>
</protein>
<dbReference type="InterPro" id="IPR053001">
    <property type="entry name" value="MNNG_permease-like"/>
</dbReference>
<keyword evidence="2" id="KW-0472">Membrane</keyword>
<feature type="domain" description="DUF3533" evidence="3">
    <location>
        <begin position="88"/>
        <end position="451"/>
    </location>
</feature>
<keyword evidence="2" id="KW-0812">Transmembrane</keyword>
<feature type="transmembrane region" description="Helical" evidence="2">
    <location>
        <begin position="318"/>
        <end position="341"/>
    </location>
</feature>
<evidence type="ECO:0000313" key="4">
    <source>
        <dbReference type="EMBL" id="KAJ7350884.1"/>
    </source>
</evidence>
<evidence type="ECO:0000256" key="1">
    <source>
        <dbReference type="SAM" id="MobiDB-lite"/>
    </source>
</evidence>
<evidence type="ECO:0000256" key="2">
    <source>
        <dbReference type="SAM" id="Phobius"/>
    </source>
</evidence>
<dbReference type="AlphaFoldDB" id="A0AAD7A738"/>
<feature type="region of interest" description="Disordered" evidence="1">
    <location>
        <begin position="1"/>
        <end position="39"/>
    </location>
</feature>
<dbReference type="GO" id="GO:0016020">
    <property type="term" value="C:membrane"/>
    <property type="evidence" value="ECO:0007669"/>
    <property type="project" value="TreeGrafter"/>
</dbReference>
<feature type="transmembrane region" description="Helical" evidence="2">
    <location>
        <begin position="436"/>
        <end position="457"/>
    </location>
</feature>
<feature type="transmembrane region" description="Helical" evidence="2">
    <location>
        <begin position="77"/>
        <end position="101"/>
    </location>
</feature>